<evidence type="ECO:0000313" key="14">
    <source>
        <dbReference type="Proteomes" id="UP000077202"/>
    </source>
</evidence>
<name>A0A176VHA0_MARPO</name>
<keyword evidence="8 10" id="KW-0472">Membrane</keyword>
<comment type="subcellular location">
    <subcellularLocation>
        <location evidence="1 10">Plastid</location>
        <location evidence="1 10">Chloroplast thylakoid membrane</location>
        <topology evidence="1 10">Peripheral membrane protein</topology>
        <orientation evidence="1 10">Lumenal side</orientation>
    </subcellularLocation>
</comment>
<feature type="binding site" evidence="9">
    <location>
        <position position="202"/>
    </location>
    <ligand>
        <name>Cu cation</name>
        <dbReference type="ChEBI" id="CHEBI:23378"/>
    </ligand>
</feature>
<dbReference type="Proteomes" id="UP000077202">
    <property type="component" value="Unassembled WGS sequence"/>
</dbReference>
<keyword evidence="3 10" id="KW-0813">Transport</keyword>
<dbReference type="PANTHER" id="PTHR34192">
    <property type="entry name" value="PLASTOCYANIN MAJOR ISOFORM, CHLOROPLASTIC-RELATED"/>
    <property type="match status" value="1"/>
</dbReference>
<evidence type="ECO:0000256" key="1">
    <source>
        <dbReference type="ARBA" id="ARBA00004622"/>
    </source>
</evidence>
<evidence type="ECO:0000259" key="12">
    <source>
        <dbReference type="Pfam" id="PF00127"/>
    </source>
</evidence>
<evidence type="ECO:0000256" key="9">
    <source>
        <dbReference type="PIRSR" id="PIRSR602387-1"/>
    </source>
</evidence>
<dbReference type="GO" id="GO:0009055">
    <property type="term" value="F:electron transfer activity"/>
    <property type="evidence" value="ECO:0007669"/>
    <property type="project" value="UniProtKB-UniRule"/>
</dbReference>
<reference evidence="13" key="1">
    <citation type="submission" date="2016-03" db="EMBL/GenBank/DDBJ databases">
        <title>Mechanisms controlling the formation of the plant cell surface in tip-growing cells are functionally conserved among land plants.</title>
        <authorList>
            <person name="Honkanen S."/>
            <person name="Jones V.A."/>
            <person name="Morieri G."/>
            <person name="Champion C."/>
            <person name="Hetherington A.J."/>
            <person name="Kelly S."/>
            <person name="Saint-Marcoux D."/>
            <person name="Proust H."/>
            <person name="Prescott H."/>
            <person name="Dolan L."/>
        </authorList>
    </citation>
    <scope>NUCLEOTIDE SEQUENCE [LARGE SCALE GENOMIC DNA]</scope>
    <source>
        <tissue evidence="13">Whole gametophyte</tissue>
    </source>
</reference>
<feature type="region of interest" description="Disordered" evidence="11">
    <location>
        <begin position="1"/>
        <end position="34"/>
    </location>
</feature>
<comment type="function">
    <text evidence="10">Participates in electron transfer between P700 and the cytochrome b6-f complex in photosystem I.</text>
</comment>
<dbReference type="Pfam" id="PF00127">
    <property type="entry name" value="Copper-bind"/>
    <property type="match status" value="1"/>
</dbReference>
<feature type="binding site" evidence="9">
    <location>
        <position position="248"/>
    </location>
    <ligand>
        <name>Cu cation</name>
        <dbReference type="ChEBI" id="CHEBI:23378"/>
    </ligand>
</feature>
<evidence type="ECO:0000256" key="5">
    <source>
        <dbReference type="ARBA" id="ARBA00022982"/>
    </source>
</evidence>
<accession>A0A176VHA0</accession>
<dbReference type="InterPro" id="IPR001235">
    <property type="entry name" value="Copper_blue_Plastocyanin"/>
</dbReference>
<proteinExistence type="inferred from homology"/>
<dbReference type="PANTHER" id="PTHR34192:SF10">
    <property type="entry name" value="PLASTOCYANIN MAJOR ISOFORM, CHLOROPLASTIC-RELATED"/>
    <property type="match status" value="1"/>
</dbReference>
<gene>
    <name evidence="13" type="ORF">AXG93_1520s1210</name>
</gene>
<dbReference type="InterPro" id="IPR000923">
    <property type="entry name" value="BlueCu_1"/>
</dbReference>
<comment type="cofactor">
    <cofactor evidence="9">
        <name>Cu(2+)</name>
        <dbReference type="ChEBI" id="CHEBI:29036"/>
    </cofactor>
    <text evidence="9">The crystal structure with reduced Cu(1+) has also been determined.</text>
</comment>
<dbReference type="InterPro" id="IPR002387">
    <property type="entry name" value="Plastocyanin"/>
</dbReference>
<dbReference type="CDD" id="cd04219">
    <property type="entry name" value="Plastocyanin"/>
    <property type="match status" value="1"/>
</dbReference>
<keyword evidence="5 10" id="KW-0249">Electron transport</keyword>
<dbReference type="SUPFAM" id="SSF49503">
    <property type="entry name" value="Cupredoxins"/>
    <property type="match status" value="1"/>
</dbReference>
<dbReference type="Gene3D" id="2.60.40.420">
    <property type="entry name" value="Cupredoxins - blue copper proteins"/>
    <property type="match status" value="1"/>
</dbReference>
<keyword evidence="7 10" id="KW-0793">Thylakoid</keyword>
<evidence type="ECO:0000256" key="10">
    <source>
        <dbReference type="RuleBase" id="RU363020"/>
    </source>
</evidence>
<feature type="domain" description="Blue (type 1) copper" evidence="12">
    <location>
        <begin position="167"/>
        <end position="260"/>
    </location>
</feature>
<feature type="binding site" evidence="9">
    <location>
        <position position="245"/>
    </location>
    <ligand>
        <name>Cu cation</name>
        <dbReference type="ChEBI" id="CHEBI:23378"/>
    </ligand>
</feature>
<evidence type="ECO:0000256" key="3">
    <source>
        <dbReference type="ARBA" id="ARBA00022448"/>
    </source>
</evidence>
<evidence type="ECO:0000256" key="7">
    <source>
        <dbReference type="ARBA" id="ARBA00023078"/>
    </source>
</evidence>
<dbReference type="PRINTS" id="PR00157">
    <property type="entry name" value="PLASTOCYANIN"/>
</dbReference>
<dbReference type="GO" id="GO:0009535">
    <property type="term" value="C:chloroplast thylakoid membrane"/>
    <property type="evidence" value="ECO:0007669"/>
    <property type="project" value="UniProtKB-SubCell"/>
</dbReference>
<evidence type="ECO:0000256" key="4">
    <source>
        <dbReference type="ARBA" id="ARBA00022723"/>
    </source>
</evidence>
<evidence type="ECO:0000256" key="2">
    <source>
        <dbReference type="ARBA" id="ARBA00005338"/>
    </source>
</evidence>
<feature type="binding site" evidence="9">
    <location>
        <position position="253"/>
    </location>
    <ligand>
        <name>Cu cation</name>
        <dbReference type="ChEBI" id="CHEBI:23378"/>
    </ligand>
</feature>
<sequence>MVTSGVLATPGRKRSNTIDKDRQNRDRSRSQSIRDVDVHLQRQMGKLPLARGHRQVRCGDGRGHGIGGQISTAHADHLQTRSLDPFFHLDLSHLLPAKMASLACAAVSVPSFAALNAGVSKTSSVSTRSSVVCSAAPIESNWSKVAKGLVATGASVLLAASAASAATVKLGSDSGELIFVPQELTVSAGESITFVNNQGFPHNVVIDEGPDGVDTDALSHDEYLNGPGESFSMNLADKGTYSIICQPHANGGMKMVITVQ</sequence>
<feature type="compositionally biased region" description="Basic and acidic residues" evidence="11">
    <location>
        <begin position="16"/>
        <end position="34"/>
    </location>
</feature>
<evidence type="ECO:0000256" key="11">
    <source>
        <dbReference type="SAM" id="MobiDB-lite"/>
    </source>
</evidence>
<organism evidence="13 14">
    <name type="scientific">Marchantia polymorpha subsp. ruderalis</name>
    <dbReference type="NCBI Taxonomy" id="1480154"/>
    <lineage>
        <taxon>Eukaryota</taxon>
        <taxon>Viridiplantae</taxon>
        <taxon>Streptophyta</taxon>
        <taxon>Embryophyta</taxon>
        <taxon>Marchantiophyta</taxon>
        <taxon>Marchantiopsida</taxon>
        <taxon>Marchantiidae</taxon>
        <taxon>Marchantiales</taxon>
        <taxon>Marchantiaceae</taxon>
        <taxon>Marchantia</taxon>
    </lineage>
</organism>
<dbReference type="NCBIfam" id="TIGR02656">
    <property type="entry name" value="cyanin_plasto"/>
    <property type="match status" value="1"/>
</dbReference>
<evidence type="ECO:0000313" key="13">
    <source>
        <dbReference type="EMBL" id="OAE19947.1"/>
    </source>
</evidence>
<dbReference type="EMBL" id="LVLJ01003740">
    <property type="protein sequence ID" value="OAE19947.1"/>
    <property type="molecule type" value="Genomic_DNA"/>
</dbReference>
<evidence type="ECO:0000256" key="6">
    <source>
        <dbReference type="ARBA" id="ARBA00023008"/>
    </source>
</evidence>
<dbReference type="PRINTS" id="PR00156">
    <property type="entry name" value="COPPERBLUE"/>
</dbReference>
<evidence type="ECO:0000256" key="8">
    <source>
        <dbReference type="ARBA" id="ARBA00023136"/>
    </source>
</evidence>
<dbReference type="AlphaFoldDB" id="A0A176VHA0"/>
<keyword evidence="4 9" id="KW-0479">Metal-binding</keyword>
<dbReference type="GO" id="GO:0009543">
    <property type="term" value="C:chloroplast thylakoid lumen"/>
    <property type="evidence" value="ECO:0007669"/>
    <property type="project" value="TreeGrafter"/>
</dbReference>
<comment type="caution">
    <text evidence="13">The sequence shown here is derived from an EMBL/GenBank/DDBJ whole genome shotgun (WGS) entry which is preliminary data.</text>
</comment>
<dbReference type="GO" id="GO:0005507">
    <property type="term" value="F:copper ion binding"/>
    <property type="evidence" value="ECO:0007669"/>
    <property type="project" value="UniProtKB-UniRule"/>
</dbReference>
<comment type="similarity">
    <text evidence="2 10">Belongs to the plastocyanin family.</text>
</comment>
<dbReference type="InterPro" id="IPR008972">
    <property type="entry name" value="Cupredoxin"/>
</dbReference>
<keyword evidence="6 9" id="KW-0186">Copper</keyword>
<protein>
    <recommendedName>
        <fullName evidence="10">Plastocyanin</fullName>
    </recommendedName>
</protein>
<keyword evidence="14" id="KW-1185">Reference proteome</keyword>